<sequence length="129" mass="14204">MVTIDEFASWAMGFPGATEGTRWGNRTWTVGKQAFAWERPFRKADIERFGGETVPSGLIVAVRVEDLGEKEAVLAAGRKGFFTIPHFDGHAAVLAQLSAVGKRHLREALEDAWLCSAPEALVQQYLSSR</sequence>
<evidence type="ECO:0000313" key="1">
    <source>
        <dbReference type="EMBL" id="CAB4579862.1"/>
    </source>
</evidence>
<dbReference type="AlphaFoldDB" id="A0A6J6ETP4"/>
<gene>
    <name evidence="1" type="ORF">UFOPK1493_02988</name>
</gene>
<reference evidence="1" key="1">
    <citation type="submission" date="2020-05" db="EMBL/GenBank/DDBJ databases">
        <authorList>
            <person name="Chiriac C."/>
            <person name="Salcher M."/>
            <person name="Ghai R."/>
            <person name="Kavagutti S V."/>
        </authorList>
    </citation>
    <scope>NUCLEOTIDE SEQUENCE</scope>
</reference>
<dbReference type="EMBL" id="CAEZSR010000145">
    <property type="protein sequence ID" value="CAB4579862.1"/>
    <property type="molecule type" value="Genomic_DNA"/>
</dbReference>
<accession>A0A6J6ETP4</accession>
<organism evidence="1">
    <name type="scientific">freshwater metagenome</name>
    <dbReference type="NCBI Taxonomy" id="449393"/>
    <lineage>
        <taxon>unclassified sequences</taxon>
        <taxon>metagenomes</taxon>
        <taxon>ecological metagenomes</taxon>
    </lineage>
</organism>
<protein>
    <submittedName>
        <fullName evidence="1">Unannotated protein</fullName>
    </submittedName>
</protein>
<proteinExistence type="predicted"/>
<dbReference type="InterPro" id="IPR058532">
    <property type="entry name" value="YjbR/MT2646/Rv2570-like"/>
</dbReference>
<dbReference type="SUPFAM" id="SSF142906">
    <property type="entry name" value="YjbR-like"/>
    <property type="match status" value="1"/>
</dbReference>
<dbReference type="InterPro" id="IPR038056">
    <property type="entry name" value="YjbR-like_sf"/>
</dbReference>
<name>A0A6J6ETP4_9ZZZZ</name>
<dbReference type="Pfam" id="PF04237">
    <property type="entry name" value="YjbR"/>
    <property type="match status" value="1"/>
</dbReference>